<evidence type="ECO:0000256" key="1">
    <source>
        <dbReference type="ARBA" id="ARBA00006817"/>
    </source>
</evidence>
<sequence length="142" mass="16839">MENIEHINYLKAPIGKVYEVLTTAAGLAAVWTNKLEVEPRVGFVNTFDFNDNYATRMKILELVENKRIWWECIASDPEWVGTQVTFELSEKNGVTTVLLRHLYWRELTTFYRYCNYNWAMFLFSLKSYCEEGQGLPFQERKF</sequence>
<dbReference type="InterPro" id="IPR023393">
    <property type="entry name" value="START-like_dom_sf"/>
</dbReference>
<accession>A0ABT3IPT7</accession>
<dbReference type="CDD" id="cd07814">
    <property type="entry name" value="SRPBCC_CalC_Aha1-like"/>
    <property type="match status" value="1"/>
</dbReference>
<dbReference type="InterPro" id="IPR013538">
    <property type="entry name" value="ASHA1/2-like_C"/>
</dbReference>
<evidence type="ECO:0000313" key="3">
    <source>
        <dbReference type="EMBL" id="MCW3485754.1"/>
    </source>
</evidence>
<name>A0ABT3IPT7_9BACT</name>
<organism evidence="3 4">
    <name type="scientific">Chitinophaga nivalis</name>
    <dbReference type="NCBI Taxonomy" id="2991709"/>
    <lineage>
        <taxon>Bacteria</taxon>
        <taxon>Pseudomonadati</taxon>
        <taxon>Bacteroidota</taxon>
        <taxon>Chitinophagia</taxon>
        <taxon>Chitinophagales</taxon>
        <taxon>Chitinophagaceae</taxon>
        <taxon>Chitinophaga</taxon>
    </lineage>
</organism>
<reference evidence="3 4" key="1">
    <citation type="submission" date="2022-10" db="EMBL/GenBank/DDBJ databases">
        <title>Chitinophaga nivalis PC15 sp. nov., isolated from Pyeongchang county, South Korea.</title>
        <authorList>
            <person name="Trinh H.N."/>
        </authorList>
    </citation>
    <scope>NUCLEOTIDE SEQUENCE [LARGE SCALE GENOMIC DNA]</scope>
    <source>
        <strain evidence="3 4">PC14</strain>
    </source>
</reference>
<proteinExistence type="inferred from homology"/>
<evidence type="ECO:0000313" key="4">
    <source>
        <dbReference type="Proteomes" id="UP001207742"/>
    </source>
</evidence>
<dbReference type="EMBL" id="JAPDNS010000002">
    <property type="protein sequence ID" value="MCW3485754.1"/>
    <property type="molecule type" value="Genomic_DNA"/>
</dbReference>
<gene>
    <name evidence="3" type="ORF">OL497_17750</name>
</gene>
<dbReference type="Pfam" id="PF08327">
    <property type="entry name" value="AHSA1"/>
    <property type="match status" value="1"/>
</dbReference>
<dbReference type="Gene3D" id="3.30.530.20">
    <property type="match status" value="1"/>
</dbReference>
<dbReference type="SUPFAM" id="SSF55961">
    <property type="entry name" value="Bet v1-like"/>
    <property type="match status" value="1"/>
</dbReference>
<evidence type="ECO:0000259" key="2">
    <source>
        <dbReference type="Pfam" id="PF08327"/>
    </source>
</evidence>
<dbReference type="RefSeq" id="WP_264732502.1">
    <property type="nucleotide sequence ID" value="NZ_JAPDNR010000001.1"/>
</dbReference>
<comment type="similarity">
    <text evidence="1">Belongs to the AHA1 family.</text>
</comment>
<protein>
    <submittedName>
        <fullName evidence="3">SRPBCC domain-containing protein</fullName>
    </submittedName>
</protein>
<dbReference type="Proteomes" id="UP001207742">
    <property type="component" value="Unassembled WGS sequence"/>
</dbReference>
<keyword evidence="4" id="KW-1185">Reference proteome</keyword>
<comment type="caution">
    <text evidence="3">The sequence shown here is derived from an EMBL/GenBank/DDBJ whole genome shotgun (WGS) entry which is preliminary data.</text>
</comment>
<feature type="domain" description="Activator of Hsp90 ATPase homologue 1/2-like C-terminal" evidence="2">
    <location>
        <begin position="11"/>
        <end position="129"/>
    </location>
</feature>